<evidence type="ECO:0008006" key="4">
    <source>
        <dbReference type="Google" id="ProtNLM"/>
    </source>
</evidence>
<sequence>MTRRSVRSACAVLLTAVVASAAAACTDDGGSPAGTVSKAASAVASAASRGGDVAASASAAAEEKLQNFKNGVNAGKDVKAGAVTEQGGRATTNITVTNDTGSAKSYIVQINFRDSGGNLLDSTVVTVDDVRPGTPKDATARSNRTLAGDVTAEVGRALRH</sequence>
<keyword evidence="3" id="KW-1185">Reference proteome</keyword>
<feature type="signal peptide" evidence="1">
    <location>
        <begin position="1"/>
        <end position="23"/>
    </location>
</feature>
<accession>A0ABV2U9G3</accession>
<name>A0ABV2U9G3_9ACTN</name>
<evidence type="ECO:0000313" key="2">
    <source>
        <dbReference type="EMBL" id="MET8434481.1"/>
    </source>
</evidence>
<dbReference type="EMBL" id="JBEXIP010000011">
    <property type="protein sequence ID" value="MET8434481.1"/>
    <property type="molecule type" value="Genomic_DNA"/>
</dbReference>
<dbReference type="Proteomes" id="UP001550044">
    <property type="component" value="Unassembled WGS sequence"/>
</dbReference>
<evidence type="ECO:0000313" key="3">
    <source>
        <dbReference type="Proteomes" id="UP001550044"/>
    </source>
</evidence>
<reference evidence="2 3" key="1">
    <citation type="submission" date="2024-06" db="EMBL/GenBank/DDBJ databases">
        <title>The Natural Products Discovery Center: Release of the First 8490 Sequenced Strains for Exploring Actinobacteria Biosynthetic Diversity.</title>
        <authorList>
            <person name="Kalkreuter E."/>
            <person name="Kautsar S.A."/>
            <person name="Yang D."/>
            <person name="Bader C.D."/>
            <person name="Teijaro C.N."/>
            <person name="Fluegel L."/>
            <person name="Davis C.M."/>
            <person name="Simpson J.R."/>
            <person name="Lauterbach L."/>
            <person name="Steele A.D."/>
            <person name="Gui C."/>
            <person name="Meng S."/>
            <person name="Li G."/>
            <person name="Viehrig K."/>
            <person name="Ye F."/>
            <person name="Su P."/>
            <person name="Kiefer A.F."/>
            <person name="Nichols A."/>
            <person name="Cepeda A.J."/>
            <person name="Yan W."/>
            <person name="Fan B."/>
            <person name="Jiang Y."/>
            <person name="Adhikari A."/>
            <person name="Zheng C.-J."/>
            <person name="Schuster L."/>
            <person name="Cowan T.M."/>
            <person name="Smanski M.J."/>
            <person name="Chevrette M.G."/>
            <person name="De Carvalho L.P.S."/>
            <person name="Shen B."/>
        </authorList>
    </citation>
    <scope>NUCLEOTIDE SEQUENCE [LARGE SCALE GENOMIC DNA]</scope>
    <source>
        <strain evidence="2 3">NPDC005137</strain>
    </source>
</reference>
<evidence type="ECO:0000256" key="1">
    <source>
        <dbReference type="SAM" id="SignalP"/>
    </source>
</evidence>
<feature type="chain" id="PRO_5046986782" description="Lipoprotein" evidence="1">
    <location>
        <begin position="24"/>
        <end position="160"/>
    </location>
</feature>
<comment type="caution">
    <text evidence="2">The sequence shown here is derived from an EMBL/GenBank/DDBJ whole genome shotgun (WGS) entry which is preliminary data.</text>
</comment>
<dbReference type="PROSITE" id="PS51257">
    <property type="entry name" value="PROKAR_LIPOPROTEIN"/>
    <property type="match status" value="1"/>
</dbReference>
<keyword evidence="1" id="KW-0732">Signal</keyword>
<dbReference type="RefSeq" id="WP_356673864.1">
    <property type="nucleotide sequence ID" value="NZ_JBEXEF010000137.1"/>
</dbReference>
<protein>
    <recommendedName>
        <fullName evidence="4">Lipoprotein</fullName>
    </recommendedName>
</protein>
<organism evidence="2 3">
    <name type="scientific">Streptomyces sp. 900116325</name>
    <dbReference type="NCBI Taxonomy" id="3154295"/>
    <lineage>
        <taxon>Bacteria</taxon>
        <taxon>Bacillati</taxon>
        <taxon>Actinomycetota</taxon>
        <taxon>Actinomycetes</taxon>
        <taxon>Kitasatosporales</taxon>
        <taxon>Streptomycetaceae</taxon>
        <taxon>Streptomyces</taxon>
    </lineage>
</organism>
<gene>
    <name evidence="2" type="ORF">ABZV61_17095</name>
</gene>
<proteinExistence type="predicted"/>